<keyword evidence="12" id="KW-1185">Reference proteome</keyword>
<feature type="transmembrane region" description="Helical" evidence="8">
    <location>
        <begin position="270"/>
        <end position="292"/>
    </location>
</feature>
<keyword evidence="8" id="KW-1133">Transmembrane helix</keyword>
<dbReference type="GO" id="GO:0007005">
    <property type="term" value="P:mitochondrion organization"/>
    <property type="evidence" value="ECO:0000318"/>
    <property type="project" value="GO_Central"/>
</dbReference>
<dbReference type="RefSeq" id="XP_002128675.1">
    <property type="nucleotide sequence ID" value="XM_002128639.4"/>
</dbReference>
<comment type="subcellular location">
    <subcellularLocation>
        <location evidence="1">Mitochondrion outer membrane</location>
    </subcellularLocation>
</comment>
<evidence type="ECO:0000313" key="12">
    <source>
        <dbReference type="Proteomes" id="UP000008144"/>
    </source>
</evidence>
<evidence type="ECO:0000313" key="11">
    <source>
        <dbReference type="Ensembl" id="ENSCINP00000025217.2"/>
    </source>
</evidence>
<keyword evidence="5" id="KW-0653">Protein transport</keyword>
<dbReference type="OMA" id="PIPFNFY"/>
<comment type="similarity">
    <text evidence="2">Belongs to the metaxin family.</text>
</comment>
<sequence>MSSPKKSTDGKMEVKCWGEGWGLPSLDPDCLSVIAYANLAKAPIEVVPALPKDTITGSLPELQIDEFIYPRAFTIIGIFRREGYNADYSLSQSENADTLAFLSYIEQKLKPAILYSLWIDVRNFNKVTRPAYGKACGFPWSLWYPSRLVKSYTNQLWLSKGGESFTCIKEVEKVIYKDAHDCLNVLESRMSSTDYFFGDFPTTIDAVLYGHLAVLLHAPLVSTELQNHLNSCDKLRAFCARMSLFCPSSSSLPTQVKSNSEDQIINRDKIISIAVAVTAMLVYALTSGVLTARRSKLATKLKQLNEFDEFEQMD</sequence>
<dbReference type="EMBL" id="EAAA01000049">
    <property type="status" value="NOT_ANNOTATED_CDS"/>
    <property type="molecule type" value="Genomic_DNA"/>
</dbReference>
<accession>A0A1W2WJD9</accession>
<reference evidence="12" key="1">
    <citation type="journal article" date="2002" name="Science">
        <title>The draft genome of Ciona intestinalis: insights into chordate and vertebrate origins.</title>
        <authorList>
            <person name="Dehal P."/>
            <person name="Satou Y."/>
            <person name="Campbell R.K."/>
            <person name="Chapman J."/>
            <person name="Degnan B."/>
            <person name="De Tomaso A."/>
            <person name="Davidson B."/>
            <person name="Di Gregorio A."/>
            <person name="Gelpke M."/>
            <person name="Goodstein D.M."/>
            <person name="Harafuji N."/>
            <person name="Hastings K.E."/>
            <person name="Ho I."/>
            <person name="Hotta K."/>
            <person name="Huang W."/>
            <person name="Kawashima T."/>
            <person name="Lemaire P."/>
            <person name="Martinez D."/>
            <person name="Meinertzhagen I.A."/>
            <person name="Necula S."/>
            <person name="Nonaka M."/>
            <person name="Putnam N."/>
            <person name="Rash S."/>
            <person name="Saiga H."/>
            <person name="Satake M."/>
            <person name="Terry A."/>
            <person name="Yamada L."/>
            <person name="Wang H.G."/>
            <person name="Awazu S."/>
            <person name="Azumi K."/>
            <person name="Boore J."/>
            <person name="Branno M."/>
            <person name="Chin-Bow S."/>
            <person name="DeSantis R."/>
            <person name="Doyle S."/>
            <person name="Francino P."/>
            <person name="Keys D.N."/>
            <person name="Haga S."/>
            <person name="Hayashi H."/>
            <person name="Hino K."/>
            <person name="Imai K.S."/>
            <person name="Inaba K."/>
            <person name="Kano S."/>
            <person name="Kobayashi K."/>
            <person name="Kobayashi M."/>
            <person name="Lee B.I."/>
            <person name="Makabe K.W."/>
            <person name="Manohar C."/>
            <person name="Matassi G."/>
            <person name="Medina M."/>
            <person name="Mochizuki Y."/>
            <person name="Mount S."/>
            <person name="Morishita T."/>
            <person name="Miura S."/>
            <person name="Nakayama A."/>
            <person name="Nishizaka S."/>
            <person name="Nomoto H."/>
            <person name="Ohta F."/>
            <person name="Oishi K."/>
            <person name="Rigoutsos I."/>
            <person name="Sano M."/>
            <person name="Sasaki A."/>
            <person name="Sasakura Y."/>
            <person name="Shoguchi E."/>
            <person name="Shin-i T."/>
            <person name="Spagnuolo A."/>
            <person name="Stainier D."/>
            <person name="Suzuki M.M."/>
            <person name="Tassy O."/>
            <person name="Takatori N."/>
            <person name="Tokuoka M."/>
            <person name="Yagi K."/>
            <person name="Yoshizaki F."/>
            <person name="Wada S."/>
            <person name="Zhang C."/>
            <person name="Hyatt P.D."/>
            <person name="Larimer F."/>
            <person name="Detter C."/>
            <person name="Doggett N."/>
            <person name="Glavina T."/>
            <person name="Hawkins T."/>
            <person name="Richardson P."/>
            <person name="Lucas S."/>
            <person name="Kohara Y."/>
            <person name="Levine M."/>
            <person name="Satoh N."/>
            <person name="Rokhsar D.S."/>
        </authorList>
    </citation>
    <scope>NUCLEOTIDE SEQUENCE [LARGE SCALE GENOMIC DNA]</scope>
</reference>
<dbReference type="PANTHER" id="PTHR12289:SF41">
    <property type="entry name" value="FAILED AXON CONNECTIONS-RELATED"/>
    <property type="match status" value="1"/>
</dbReference>
<evidence type="ECO:0000259" key="10">
    <source>
        <dbReference type="Pfam" id="PF17171"/>
    </source>
</evidence>
<accession>F6QR63</accession>
<evidence type="ECO:0000256" key="8">
    <source>
        <dbReference type="SAM" id="Phobius"/>
    </source>
</evidence>
<dbReference type="FunCoup" id="A0A1W2WJD9">
    <property type="interactions" value="975"/>
</dbReference>
<dbReference type="OrthoDB" id="5835136at2759"/>
<keyword evidence="8" id="KW-0812">Transmembrane</keyword>
<reference evidence="11" key="4">
    <citation type="submission" date="2025-09" db="UniProtKB">
        <authorList>
            <consortium name="Ensembl"/>
        </authorList>
    </citation>
    <scope>IDENTIFICATION</scope>
</reference>
<evidence type="ECO:0000256" key="7">
    <source>
        <dbReference type="ARBA" id="ARBA00023136"/>
    </source>
</evidence>
<feature type="domain" description="Mitochondrial outer membrane transport complex Sam37/metaxin N-terminal" evidence="9">
    <location>
        <begin position="30"/>
        <end position="148"/>
    </location>
</feature>
<dbReference type="GeneTree" id="ENSGT00950000182919"/>
<dbReference type="PANTHER" id="PTHR12289">
    <property type="entry name" value="METAXIN RELATED"/>
    <property type="match status" value="1"/>
</dbReference>
<reference evidence="11" key="2">
    <citation type="journal article" date="2008" name="Genome Biol.">
        <title>Improved genome assembly and evidence-based global gene model set for the chordate Ciona intestinalis: new insight into intron and operon populations.</title>
        <authorList>
            <person name="Satou Y."/>
            <person name="Mineta K."/>
            <person name="Ogasawara M."/>
            <person name="Sasakura Y."/>
            <person name="Shoguchi E."/>
            <person name="Ueno K."/>
            <person name="Yamada L."/>
            <person name="Matsumoto J."/>
            <person name="Wasserscheid J."/>
            <person name="Dewar K."/>
            <person name="Wiley G.B."/>
            <person name="Macmil S.L."/>
            <person name="Roe B.A."/>
            <person name="Zeller R.W."/>
            <person name="Hastings K.E."/>
            <person name="Lemaire P."/>
            <person name="Lindquist E."/>
            <person name="Endo T."/>
            <person name="Hotta K."/>
            <person name="Inaba K."/>
        </authorList>
    </citation>
    <scope>NUCLEOTIDE SEQUENCE [LARGE SCALE GENOMIC DNA]</scope>
    <source>
        <strain evidence="11">wild type</strain>
    </source>
</reference>
<dbReference type="Pfam" id="PF10568">
    <property type="entry name" value="Tom37"/>
    <property type="match status" value="1"/>
</dbReference>
<keyword evidence="3" id="KW-0813">Transport</keyword>
<organism evidence="11 12">
    <name type="scientific">Ciona intestinalis</name>
    <name type="common">Transparent sea squirt</name>
    <name type="synonym">Ascidia intestinalis</name>
    <dbReference type="NCBI Taxonomy" id="7719"/>
    <lineage>
        <taxon>Eukaryota</taxon>
        <taxon>Metazoa</taxon>
        <taxon>Chordata</taxon>
        <taxon>Tunicata</taxon>
        <taxon>Ascidiacea</taxon>
        <taxon>Phlebobranchia</taxon>
        <taxon>Cionidae</taxon>
        <taxon>Ciona</taxon>
    </lineage>
</organism>
<dbReference type="Gene3D" id="1.20.1050.10">
    <property type="match status" value="1"/>
</dbReference>
<keyword evidence="4" id="KW-1000">Mitochondrion outer membrane</keyword>
<evidence type="ECO:0000256" key="5">
    <source>
        <dbReference type="ARBA" id="ARBA00022927"/>
    </source>
</evidence>
<dbReference type="GO" id="GO:0001401">
    <property type="term" value="C:SAM complex"/>
    <property type="evidence" value="ECO:0000318"/>
    <property type="project" value="GO_Central"/>
</dbReference>
<dbReference type="Proteomes" id="UP000008144">
    <property type="component" value="Chromosome 1"/>
</dbReference>
<dbReference type="InParanoid" id="A0A1W2WJD9"/>
<dbReference type="STRING" id="7719.ENSCINP00000025217"/>
<feature type="domain" description="Metaxin glutathione S-transferase" evidence="10">
    <location>
        <begin position="179"/>
        <end position="242"/>
    </location>
</feature>
<keyword evidence="6" id="KW-0496">Mitochondrion</keyword>
<evidence type="ECO:0000256" key="3">
    <source>
        <dbReference type="ARBA" id="ARBA00022448"/>
    </source>
</evidence>
<name>A0A1W2WJD9_CIOIN</name>
<proteinExistence type="inferred from homology"/>
<evidence type="ECO:0000256" key="1">
    <source>
        <dbReference type="ARBA" id="ARBA00004294"/>
    </source>
</evidence>
<gene>
    <name evidence="11" type="primary">LOC100175733</name>
</gene>
<dbReference type="Pfam" id="PF17171">
    <property type="entry name" value="GST_C_6"/>
    <property type="match status" value="1"/>
</dbReference>
<keyword evidence="7 8" id="KW-0472">Membrane</keyword>
<dbReference type="SUPFAM" id="SSF47616">
    <property type="entry name" value="GST C-terminal domain-like"/>
    <property type="match status" value="1"/>
</dbReference>
<dbReference type="InterPro" id="IPR050931">
    <property type="entry name" value="Mito_Protein_Transport_Metaxin"/>
</dbReference>
<dbReference type="InterPro" id="IPR036282">
    <property type="entry name" value="Glutathione-S-Trfase_C_sf"/>
</dbReference>
<evidence type="ECO:0000259" key="9">
    <source>
        <dbReference type="Pfam" id="PF10568"/>
    </source>
</evidence>
<dbReference type="KEGG" id="cin:100175733"/>
<evidence type="ECO:0000256" key="4">
    <source>
        <dbReference type="ARBA" id="ARBA00022787"/>
    </source>
</evidence>
<dbReference type="GeneID" id="100175733"/>
<reference evidence="11" key="3">
    <citation type="submission" date="2025-08" db="UniProtKB">
        <authorList>
            <consortium name="Ensembl"/>
        </authorList>
    </citation>
    <scope>IDENTIFICATION</scope>
</reference>
<evidence type="ECO:0000256" key="2">
    <source>
        <dbReference type="ARBA" id="ARBA00009170"/>
    </source>
</evidence>
<dbReference type="Ensembl" id="ENSCINT00000025463.2">
    <property type="protein sequence ID" value="ENSCINP00000025217.2"/>
    <property type="gene ID" value="ENSCING00000013820.2"/>
</dbReference>
<dbReference type="AlphaFoldDB" id="A0A1W2WJD9"/>
<dbReference type="InterPro" id="IPR019564">
    <property type="entry name" value="Sam37/metaxin_N"/>
</dbReference>
<dbReference type="eggNOG" id="KOG3028">
    <property type="taxonomic scope" value="Eukaryota"/>
</dbReference>
<evidence type="ECO:0000256" key="6">
    <source>
        <dbReference type="ARBA" id="ARBA00023128"/>
    </source>
</evidence>
<dbReference type="GO" id="GO:0015031">
    <property type="term" value="P:protein transport"/>
    <property type="evidence" value="ECO:0007669"/>
    <property type="project" value="UniProtKB-KW"/>
</dbReference>
<protein>
    <submittedName>
        <fullName evidence="11">Metaxin-1-like</fullName>
    </submittedName>
</protein>
<dbReference type="InterPro" id="IPR033468">
    <property type="entry name" value="Metaxin_GST"/>
</dbReference>
<dbReference type="CDD" id="cd03212">
    <property type="entry name" value="GST_C_Metaxin1_3"/>
    <property type="match status" value="1"/>
</dbReference>